<dbReference type="AlphaFoldDB" id="A0A845LA51"/>
<dbReference type="EC" id="2.7.7.7" evidence="9"/>
<dbReference type="Pfam" id="PF01336">
    <property type="entry name" value="tRNA_anti-codon"/>
    <property type="match status" value="1"/>
</dbReference>
<feature type="region of interest" description="Disordered" evidence="10">
    <location>
        <begin position="205"/>
        <end position="231"/>
    </location>
</feature>
<keyword evidence="9" id="KW-0378">Hydrolase</keyword>
<dbReference type="GO" id="GO:0003677">
    <property type="term" value="F:DNA binding"/>
    <property type="evidence" value="ECO:0007669"/>
    <property type="project" value="UniProtKB-UniRule"/>
</dbReference>
<dbReference type="InterPro" id="IPR029460">
    <property type="entry name" value="DNAPol_HHH"/>
</dbReference>
<evidence type="ECO:0000256" key="10">
    <source>
        <dbReference type="SAM" id="MobiDB-lite"/>
    </source>
</evidence>
<dbReference type="Pfam" id="PF14579">
    <property type="entry name" value="HHH_6"/>
    <property type="match status" value="1"/>
</dbReference>
<dbReference type="Pfam" id="PF07733">
    <property type="entry name" value="DNA_pol3_alpha"/>
    <property type="match status" value="2"/>
</dbReference>
<dbReference type="CDD" id="cd07435">
    <property type="entry name" value="PHP_PolIIIA_POLC"/>
    <property type="match status" value="1"/>
</dbReference>
<comment type="subcellular location">
    <subcellularLocation>
        <location evidence="1 9">Cytoplasm</location>
    </subcellularLocation>
</comment>
<dbReference type="Pfam" id="PF17657">
    <property type="entry name" value="DNA_pol3_finger"/>
    <property type="match status" value="1"/>
</dbReference>
<keyword evidence="9" id="KW-0540">Nuclease</keyword>
<dbReference type="Gene3D" id="3.20.20.140">
    <property type="entry name" value="Metal-dependent hydrolases"/>
    <property type="match status" value="1"/>
</dbReference>
<organism evidence="12 13">
    <name type="scientific">Heliomicrobium undosum</name>
    <dbReference type="NCBI Taxonomy" id="121734"/>
    <lineage>
        <taxon>Bacteria</taxon>
        <taxon>Bacillati</taxon>
        <taxon>Bacillota</taxon>
        <taxon>Clostridia</taxon>
        <taxon>Eubacteriales</taxon>
        <taxon>Heliobacteriaceae</taxon>
        <taxon>Heliomicrobium</taxon>
    </lineage>
</organism>
<keyword evidence="3 9" id="KW-0548">Nucleotidyltransferase</keyword>
<comment type="caution">
    <text evidence="12">The sequence shown here is derived from an EMBL/GenBank/DDBJ whole genome shotgun (WGS) entry which is preliminary data.</text>
</comment>
<reference evidence="12 13" key="1">
    <citation type="submission" date="2020-01" db="EMBL/GenBank/DDBJ databases">
        <title>Whole-genome sequence of Heliobacterium undosum DSM 13378.</title>
        <authorList>
            <person name="Kyndt J.A."/>
            <person name="Meyer T.E."/>
        </authorList>
    </citation>
    <scope>NUCLEOTIDE SEQUENCE [LARGE SCALE GENOMIC DNA]</scope>
    <source>
        <strain evidence="12 13">DSM 13378</strain>
    </source>
</reference>
<dbReference type="InterPro" id="IPR004805">
    <property type="entry name" value="DnaE2/DnaE/PolC"/>
</dbReference>
<evidence type="ECO:0000256" key="4">
    <source>
        <dbReference type="ARBA" id="ARBA00022705"/>
    </source>
</evidence>
<protein>
    <recommendedName>
        <fullName evidence="9">DNA polymerase III PolC-type</fullName>
        <shortName evidence="9">PolIII</shortName>
        <ecNumber evidence="9">2.7.7.7</ecNumber>
    </recommendedName>
</protein>
<evidence type="ECO:0000256" key="5">
    <source>
        <dbReference type="ARBA" id="ARBA00022839"/>
    </source>
</evidence>
<feature type="compositionally biased region" description="Gly residues" evidence="10">
    <location>
        <begin position="207"/>
        <end position="229"/>
    </location>
</feature>
<dbReference type="GO" id="GO:0005737">
    <property type="term" value="C:cytoplasm"/>
    <property type="evidence" value="ECO:0007669"/>
    <property type="project" value="UniProtKB-SubCell"/>
</dbReference>
<dbReference type="SUPFAM" id="SSF89550">
    <property type="entry name" value="PHP domain-like"/>
    <property type="match status" value="1"/>
</dbReference>
<dbReference type="SUPFAM" id="SSF50249">
    <property type="entry name" value="Nucleic acid-binding proteins"/>
    <property type="match status" value="1"/>
</dbReference>
<dbReference type="GO" id="GO:0003887">
    <property type="term" value="F:DNA-directed DNA polymerase activity"/>
    <property type="evidence" value="ECO:0007669"/>
    <property type="project" value="UniProtKB-UniRule"/>
</dbReference>
<dbReference type="InterPro" id="IPR004013">
    <property type="entry name" value="PHP_dom"/>
</dbReference>
<dbReference type="SUPFAM" id="SSF160975">
    <property type="entry name" value="AF1531-like"/>
    <property type="match status" value="1"/>
</dbReference>
<keyword evidence="5 9" id="KW-0269">Exonuclease</keyword>
<feature type="domain" description="Polymerase/histidinol phosphatase N-terminal" evidence="11">
    <location>
        <begin position="356"/>
        <end position="423"/>
    </location>
</feature>
<comment type="function">
    <text evidence="7">DNA polymerase III is a complex, multichain enzyme responsible for most of the replicative synthesis in bacteria. This DNA polymerase also exhibits 3' to 5' exonuclease activity. The alpha chain is the DNA polymerase.</text>
</comment>
<keyword evidence="9" id="KW-0963">Cytoplasm</keyword>
<dbReference type="InterPro" id="IPR006308">
    <property type="entry name" value="Pol_III_a_PolC-type_gram_pos"/>
</dbReference>
<comment type="catalytic activity">
    <reaction evidence="8 9">
        <text>DNA(n) + a 2'-deoxyribonucleoside 5'-triphosphate = DNA(n+1) + diphosphate</text>
        <dbReference type="Rhea" id="RHEA:22508"/>
        <dbReference type="Rhea" id="RHEA-COMP:17339"/>
        <dbReference type="Rhea" id="RHEA-COMP:17340"/>
        <dbReference type="ChEBI" id="CHEBI:33019"/>
        <dbReference type="ChEBI" id="CHEBI:61560"/>
        <dbReference type="ChEBI" id="CHEBI:173112"/>
        <dbReference type="EC" id="2.7.7.7"/>
    </reaction>
</comment>
<dbReference type="InterPro" id="IPR004365">
    <property type="entry name" value="NA-bd_OB_tRNA"/>
</dbReference>
<dbReference type="Gene3D" id="1.10.150.700">
    <property type="entry name" value="PolC, middle finger domain"/>
    <property type="match status" value="1"/>
</dbReference>
<evidence type="ECO:0000256" key="9">
    <source>
        <dbReference type="HAMAP-Rule" id="MF_00356"/>
    </source>
</evidence>
<dbReference type="EMBL" id="WXEY01000015">
    <property type="protein sequence ID" value="MZP30578.1"/>
    <property type="molecule type" value="Genomic_DNA"/>
</dbReference>
<comment type="function">
    <text evidence="9">Required for replicative DNA synthesis. This DNA polymerase also exhibits 3' to 5' exonuclease activity.</text>
</comment>
<evidence type="ECO:0000256" key="8">
    <source>
        <dbReference type="ARBA" id="ARBA00049244"/>
    </source>
</evidence>
<dbReference type="RefSeq" id="WP_161259121.1">
    <property type="nucleotide sequence ID" value="NZ_WXEY01000015.1"/>
</dbReference>
<name>A0A845LA51_9FIRM</name>
<dbReference type="Gene3D" id="1.10.150.870">
    <property type="match status" value="1"/>
</dbReference>
<dbReference type="HAMAP" id="MF_00356">
    <property type="entry name" value="DNApol_PolC"/>
    <property type="match status" value="1"/>
</dbReference>
<feature type="region of interest" description="Disordered" evidence="10">
    <location>
        <begin position="1"/>
        <end position="23"/>
    </location>
</feature>
<dbReference type="InterPro" id="IPR044923">
    <property type="entry name" value="PolC_middle_finger_sf"/>
</dbReference>
<evidence type="ECO:0000259" key="11">
    <source>
        <dbReference type="SMART" id="SM00481"/>
    </source>
</evidence>
<dbReference type="InterPro" id="IPR011708">
    <property type="entry name" value="DNA_pol3_alpha_NTPase_dom"/>
</dbReference>
<keyword evidence="13" id="KW-1185">Reference proteome</keyword>
<dbReference type="OrthoDB" id="9804290at2"/>
<keyword evidence="6 9" id="KW-0239">DNA-directed DNA polymerase</keyword>
<evidence type="ECO:0000256" key="1">
    <source>
        <dbReference type="ARBA" id="ARBA00004496"/>
    </source>
</evidence>
<sequence>MPDILLPGANSPGSSGPVGTGAGAIGLQGKNPAPALAPFSVCRVTVQRQKAAWTIVARACQPWNDDDLRAFRDKIHATVPGLRELSVHIECPLDEPQQLVDSYWDCLVRAAVPESRPGVRKALIKAQPRLRSDGLVLTVDPAQANWLRSRRVDRDLAETADRLFGVRIPVILEEAEPQMNDEYLLAQEEEEKRLLAEQFRAAAEANGNGGGGANGGNGGTGGGGSGAGDKGSAPAGEIYGKAIGDTAFMPIRDIQDEEKSVIIEGRVFGLETRDLKSGRRLVTFNVTDESDSITVKVFEGEKENITEDGRLKDGAWVKVRGSVQLDKWQQELTVLARDINGHKAVIRPDNAAEKRVELHAHTKMSSMDGLVSAKDLVARAAHWGHPAIAITDHGVVQAFPEAFEVGRKLKIKVIYGVEGYLVEEMPAPSGEKLKSWHIIILVKNMTGLKNLYKLITKSHLEYYERRPRIPRKLLEEHREGLILGSACEAGELFKAMLQGAGDDELKRIAAFYDYLEIQPIGNNLFLYKKGEVPTEEALRNFNRRVLRIADEVDKPIVATGDVHFLEPRDECYRRILMAGKGFADADDQAPLYLRTTDEMLAEFRYLGEADAKRCVIDNPRLIADMVEEIKPIPDEFFPPIIDGAEDQIREMTEGTAAELYGDPLPEVVRKRVDKELHSIISNGFSVLYLIAQKLVKKSNDDGYLVGSRGSVGSSLVATFTGITEVNPLPPHYRCGHCKHSAFIMDGSIGCGADLPDKNCPQCGQPLIKDGHDIPFETFLGFEGDKVPDIDLNFSGEYQPRAHKFTEELFGKDYVFRAGTIATIAERTAYGFVKNYMDEKKIPARGAELSRLVGGCTGVKRTTGQHPGGLMVVPRDGDIHDFTPLQRPADDTKSETITTHFDYHSISSRLVKLDILGHDDPTVIKMLEDLTGVNAKGIPLDDAKTMSLFCSPDALGVTPEQIRSNTGTYGIPEFGTKFVRQMLEDTKPKTFSDLVRISGFSHGTDVWLNNAQDLIKSGTCKTGEAISTRDDIMIYLMYQGLPPKKAFSIMEGVRKGKGVKPDDEQLMRDNKVPEWYIESCKRIKYMFPKAHAVAYVTMAFRIAWFKVYYPEAFYASFFTVRADEFDADLICQGSAHVRRTIEEIERKGNEATAKEKNLQTILELALEMYERGIHMQRVNLDRSHAARFIIEPEGLLPPIGGLPGVGVTAAQNIMAAREEGPFSSIEDLRVRSRVSKTVIEALQKHGTLDGMCETDQMSLF</sequence>
<dbReference type="InterPro" id="IPR012340">
    <property type="entry name" value="NA-bd_OB-fold"/>
</dbReference>
<evidence type="ECO:0000313" key="12">
    <source>
        <dbReference type="EMBL" id="MZP30578.1"/>
    </source>
</evidence>
<evidence type="ECO:0000256" key="2">
    <source>
        <dbReference type="ARBA" id="ARBA00022679"/>
    </source>
</evidence>
<dbReference type="Gene3D" id="3.30.1900.20">
    <property type="match status" value="2"/>
</dbReference>
<dbReference type="GO" id="GO:0008408">
    <property type="term" value="F:3'-5' exonuclease activity"/>
    <property type="evidence" value="ECO:0007669"/>
    <property type="project" value="UniProtKB-UniRule"/>
</dbReference>
<evidence type="ECO:0000256" key="6">
    <source>
        <dbReference type="ARBA" id="ARBA00022932"/>
    </source>
</evidence>
<evidence type="ECO:0000256" key="7">
    <source>
        <dbReference type="ARBA" id="ARBA00025611"/>
    </source>
</evidence>
<dbReference type="Gene3D" id="6.10.140.1510">
    <property type="match status" value="1"/>
</dbReference>
<accession>A0A845LA51</accession>
<dbReference type="Gene3D" id="2.40.50.140">
    <property type="entry name" value="Nucleic acid-binding proteins"/>
    <property type="match status" value="1"/>
</dbReference>
<dbReference type="NCBIfam" id="TIGR01405">
    <property type="entry name" value="polC_Gram_pos"/>
    <property type="match status" value="1"/>
</dbReference>
<keyword evidence="2 9" id="KW-0808">Transferase</keyword>
<proteinExistence type="inferred from homology"/>
<dbReference type="InterPro" id="IPR040982">
    <property type="entry name" value="DNA_pol3_finger"/>
</dbReference>
<dbReference type="InterPro" id="IPR003141">
    <property type="entry name" value="Pol/His_phosphatase_N"/>
</dbReference>
<dbReference type="PANTHER" id="PTHR32294">
    <property type="entry name" value="DNA POLYMERASE III SUBUNIT ALPHA"/>
    <property type="match status" value="1"/>
</dbReference>
<dbReference type="GO" id="GO:0006261">
    <property type="term" value="P:DNA-templated DNA replication"/>
    <property type="evidence" value="ECO:0007669"/>
    <property type="project" value="UniProtKB-UniRule"/>
</dbReference>
<dbReference type="NCBIfam" id="NF001688">
    <property type="entry name" value="PRK00448.1"/>
    <property type="match status" value="1"/>
</dbReference>
<dbReference type="Pfam" id="PF02811">
    <property type="entry name" value="PHP"/>
    <property type="match status" value="1"/>
</dbReference>
<evidence type="ECO:0000313" key="13">
    <source>
        <dbReference type="Proteomes" id="UP000463470"/>
    </source>
</evidence>
<comment type="similarity">
    <text evidence="9">Belongs to the DNA polymerase type-C family. PolC subfamily.</text>
</comment>
<evidence type="ECO:0000256" key="3">
    <source>
        <dbReference type="ARBA" id="ARBA00022695"/>
    </source>
</evidence>
<dbReference type="InterPro" id="IPR016195">
    <property type="entry name" value="Pol/histidinol_Pase-like"/>
</dbReference>
<keyword evidence="4 9" id="KW-0235">DNA replication</keyword>
<dbReference type="CDD" id="cd04484">
    <property type="entry name" value="polC_OBF"/>
    <property type="match status" value="1"/>
</dbReference>
<dbReference type="Proteomes" id="UP000463470">
    <property type="component" value="Unassembled WGS sequence"/>
</dbReference>
<dbReference type="PANTHER" id="PTHR32294:SF5">
    <property type="entry name" value="DNA POLYMERASE III POLC-TYPE"/>
    <property type="match status" value="1"/>
</dbReference>
<gene>
    <name evidence="9" type="primary">polC</name>
    <name evidence="12" type="ORF">GTO91_12725</name>
</gene>
<dbReference type="SMART" id="SM00481">
    <property type="entry name" value="POLIIIAc"/>
    <property type="match status" value="1"/>
</dbReference>